<evidence type="ECO:0000313" key="1">
    <source>
        <dbReference type="EMBL" id="SNB64000.1"/>
    </source>
</evidence>
<evidence type="ECO:0000313" key="2">
    <source>
        <dbReference type="Proteomes" id="UP000197065"/>
    </source>
</evidence>
<organism evidence="1 2">
    <name type="scientific">Arboricoccus pini</name>
    <dbReference type="NCBI Taxonomy" id="1963835"/>
    <lineage>
        <taxon>Bacteria</taxon>
        <taxon>Pseudomonadati</taxon>
        <taxon>Pseudomonadota</taxon>
        <taxon>Alphaproteobacteria</taxon>
        <taxon>Geminicoccales</taxon>
        <taxon>Geminicoccaceae</taxon>
        <taxon>Arboricoccus</taxon>
    </lineage>
</organism>
<proteinExistence type="predicted"/>
<gene>
    <name evidence="1" type="ORF">SAMN07250955_10415</name>
</gene>
<name>A0A212QW78_9PROT</name>
<reference evidence="1 2" key="1">
    <citation type="submission" date="2017-06" db="EMBL/GenBank/DDBJ databases">
        <authorList>
            <person name="Kim H.J."/>
            <person name="Triplett B.A."/>
        </authorList>
    </citation>
    <scope>NUCLEOTIDE SEQUENCE [LARGE SCALE GENOMIC DNA]</scope>
    <source>
        <strain evidence="1 2">B29T1</strain>
    </source>
</reference>
<keyword evidence="2" id="KW-1185">Reference proteome</keyword>
<protein>
    <submittedName>
        <fullName evidence="1">Uncharacterized protein</fullName>
    </submittedName>
</protein>
<dbReference type="EMBL" id="FYEH01000004">
    <property type="protein sequence ID" value="SNB64000.1"/>
    <property type="molecule type" value="Genomic_DNA"/>
</dbReference>
<dbReference type="AlphaFoldDB" id="A0A212QW78"/>
<sequence>MHIPAPLDIGSAAPSDMGERSKEILTLIKMNWNSSAIG</sequence>
<dbReference type="Proteomes" id="UP000197065">
    <property type="component" value="Unassembled WGS sequence"/>
</dbReference>
<accession>A0A212QW78</accession>